<dbReference type="SUPFAM" id="SSF48008">
    <property type="entry name" value="GntR ligand-binding domain-like"/>
    <property type="match status" value="1"/>
</dbReference>
<keyword evidence="1" id="KW-0805">Transcription regulation</keyword>
<evidence type="ECO:0000256" key="3">
    <source>
        <dbReference type="ARBA" id="ARBA00023163"/>
    </source>
</evidence>
<dbReference type="EMBL" id="JH660642">
    <property type="protein sequence ID" value="EIM29013.1"/>
    <property type="molecule type" value="Genomic_DNA"/>
</dbReference>
<dbReference type="GO" id="GO:0003677">
    <property type="term" value="F:DNA binding"/>
    <property type="evidence" value="ECO:0007669"/>
    <property type="project" value="UniProtKB-KW"/>
</dbReference>
<dbReference type="PROSITE" id="PS50949">
    <property type="entry name" value="HTH_GNTR"/>
    <property type="match status" value="1"/>
</dbReference>
<evidence type="ECO:0000256" key="2">
    <source>
        <dbReference type="ARBA" id="ARBA00023125"/>
    </source>
</evidence>
<evidence type="ECO:0000256" key="1">
    <source>
        <dbReference type="ARBA" id="ARBA00023015"/>
    </source>
</evidence>
<dbReference type="Proteomes" id="UP000003947">
    <property type="component" value="Unassembled WGS sequence"/>
</dbReference>
<dbReference type="Gene3D" id="1.10.10.10">
    <property type="entry name" value="Winged helix-like DNA-binding domain superfamily/Winged helix DNA-binding domain"/>
    <property type="match status" value="1"/>
</dbReference>
<dbReference type="InterPro" id="IPR036388">
    <property type="entry name" value="WH-like_DNA-bd_sf"/>
</dbReference>
<dbReference type="InterPro" id="IPR000524">
    <property type="entry name" value="Tscrpt_reg_HTH_GntR"/>
</dbReference>
<dbReference type="PANTHER" id="PTHR43537">
    <property type="entry name" value="TRANSCRIPTIONAL REGULATOR, GNTR FAMILY"/>
    <property type="match status" value="1"/>
</dbReference>
<keyword evidence="6" id="KW-1185">Reference proteome</keyword>
<gene>
    <name evidence="5" type="ORF">MicloDRAFT_00026680</name>
</gene>
<keyword evidence="3" id="KW-0804">Transcription</keyword>
<dbReference type="SUPFAM" id="SSF46785">
    <property type="entry name" value="Winged helix' DNA-binding domain"/>
    <property type="match status" value="1"/>
</dbReference>
<dbReference type="PANTHER" id="PTHR43537:SF5">
    <property type="entry name" value="UXU OPERON TRANSCRIPTIONAL REGULATOR"/>
    <property type="match status" value="1"/>
</dbReference>
<dbReference type="HOGENOM" id="CLU_017584_5_3_5"/>
<dbReference type="GO" id="GO:0003700">
    <property type="term" value="F:DNA-binding transcription factor activity"/>
    <property type="evidence" value="ECO:0007669"/>
    <property type="project" value="InterPro"/>
</dbReference>
<feature type="domain" description="HTH gntR-type" evidence="4">
    <location>
        <begin position="1"/>
        <end position="68"/>
    </location>
</feature>
<dbReference type="PATRIC" id="fig|864069.3.peg.2878"/>
<evidence type="ECO:0000259" key="4">
    <source>
        <dbReference type="PROSITE" id="PS50949"/>
    </source>
</evidence>
<reference evidence="5 6" key="1">
    <citation type="submission" date="2012-02" db="EMBL/GenBank/DDBJ databases">
        <title>Improved High-Quality Draft sequence of Microvirga sp. WSM3557.</title>
        <authorList>
            <consortium name="US DOE Joint Genome Institute"/>
            <person name="Lucas S."/>
            <person name="Han J."/>
            <person name="Lapidus A."/>
            <person name="Cheng J.-F."/>
            <person name="Goodwin L."/>
            <person name="Pitluck S."/>
            <person name="Peters L."/>
            <person name="Zhang X."/>
            <person name="Detter J.C."/>
            <person name="Han C."/>
            <person name="Tapia R."/>
            <person name="Land M."/>
            <person name="Hauser L."/>
            <person name="Kyrpides N."/>
            <person name="Ivanova N."/>
            <person name="Pagani I."/>
            <person name="Brau L."/>
            <person name="Yates R."/>
            <person name="O'Hara G."/>
            <person name="Rui T."/>
            <person name="Howieson J."/>
            <person name="Reeve W."/>
            <person name="Woyke T."/>
        </authorList>
    </citation>
    <scope>NUCLEOTIDE SEQUENCE [LARGE SCALE GENOMIC DNA]</scope>
    <source>
        <strain evidence="5 6">WSM3557</strain>
    </source>
</reference>
<dbReference type="Gene3D" id="1.20.120.530">
    <property type="entry name" value="GntR ligand-binding domain-like"/>
    <property type="match status" value="1"/>
</dbReference>
<dbReference type="InterPro" id="IPR008920">
    <property type="entry name" value="TF_FadR/GntR_C"/>
</dbReference>
<dbReference type="STRING" id="864069.MicloDRAFT_00026680"/>
<dbReference type="Pfam" id="PF00392">
    <property type="entry name" value="GntR"/>
    <property type="match status" value="1"/>
</dbReference>
<proteinExistence type="predicted"/>
<sequence>MSLSDVAYQRFKERLFDHMIDLGTVMTQGQLSEMLDVPVTPLRDAIRTLHAEGLVEILPRNGIRIVRPGMEIIRHTYQLRRLIEKEAVSHFCSVGSQDEIDRFTRTHDEIEARVRAGLRQPELGDAIEAMEREFHDTMVGSLGNPYIDAVYAQAGDRIKVIRIDRRYVITPPLVQNTIAEHRAIILALEKHDVAAAVKAMEDHMSSALQRAMGL</sequence>
<dbReference type="RefSeq" id="WP_009491809.1">
    <property type="nucleotide sequence ID" value="NZ_CP141050.1"/>
</dbReference>
<accession>I4YYH1</accession>
<evidence type="ECO:0000313" key="5">
    <source>
        <dbReference type="EMBL" id="EIM29013.1"/>
    </source>
</evidence>
<dbReference type="InterPro" id="IPR011711">
    <property type="entry name" value="GntR_C"/>
</dbReference>
<dbReference type="OrthoDB" id="9788098at2"/>
<keyword evidence="2" id="KW-0238">DNA-binding</keyword>
<organism evidence="5 6">
    <name type="scientific">Microvirga lotononidis</name>
    <dbReference type="NCBI Taxonomy" id="864069"/>
    <lineage>
        <taxon>Bacteria</taxon>
        <taxon>Pseudomonadati</taxon>
        <taxon>Pseudomonadota</taxon>
        <taxon>Alphaproteobacteria</taxon>
        <taxon>Hyphomicrobiales</taxon>
        <taxon>Methylobacteriaceae</taxon>
        <taxon>Microvirga</taxon>
    </lineage>
</organism>
<dbReference type="SMART" id="SM00895">
    <property type="entry name" value="FCD"/>
    <property type="match status" value="1"/>
</dbReference>
<dbReference type="Pfam" id="PF07729">
    <property type="entry name" value="FCD"/>
    <property type="match status" value="1"/>
</dbReference>
<evidence type="ECO:0000313" key="6">
    <source>
        <dbReference type="Proteomes" id="UP000003947"/>
    </source>
</evidence>
<protein>
    <submittedName>
        <fullName evidence="5">Transcriptional regulator</fullName>
    </submittedName>
</protein>
<dbReference type="InterPro" id="IPR036390">
    <property type="entry name" value="WH_DNA-bd_sf"/>
</dbReference>
<name>I4YYH1_9HYPH</name>
<dbReference type="SMART" id="SM00345">
    <property type="entry name" value="HTH_GNTR"/>
    <property type="match status" value="1"/>
</dbReference>
<dbReference type="AlphaFoldDB" id="I4YYH1"/>
<dbReference type="eggNOG" id="COG1802">
    <property type="taxonomic scope" value="Bacteria"/>
</dbReference>